<dbReference type="PANTHER" id="PTHR10357:SF179">
    <property type="entry name" value="NEUTRAL AND BASIC AMINO ACID TRANSPORT PROTEIN RBAT"/>
    <property type="match status" value="1"/>
</dbReference>
<keyword evidence="3" id="KW-0326">Glycosidase</keyword>
<evidence type="ECO:0000313" key="6">
    <source>
        <dbReference type="EMBL" id="ORY28197.1"/>
    </source>
</evidence>
<dbReference type="Proteomes" id="UP000193986">
    <property type="component" value="Unassembled WGS sequence"/>
</dbReference>
<evidence type="ECO:0000313" key="7">
    <source>
        <dbReference type="Proteomes" id="UP000193986"/>
    </source>
</evidence>
<dbReference type="Gene3D" id="3.90.400.10">
    <property type="entry name" value="Oligo-1,6-glucosidase, Domain 2"/>
    <property type="match status" value="1"/>
</dbReference>
<dbReference type="InterPro" id="IPR006047">
    <property type="entry name" value="GH13_cat_dom"/>
</dbReference>
<keyword evidence="4" id="KW-0462">Maltose metabolism</keyword>
<dbReference type="FunFam" id="3.20.20.80:FF:000064">
    <property type="entry name" value="Oligo-1,6-glucosidase"/>
    <property type="match status" value="1"/>
</dbReference>
<gene>
    <name evidence="6" type="ORF">BCR39DRAFT_588881</name>
</gene>
<accession>A0A1Y2B131</accession>
<evidence type="ECO:0000256" key="4">
    <source>
        <dbReference type="ARBA" id="ARBA00026248"/>
    </source>
</evidence>
<sequence length="606" mass="69057">MTRTISSLSTLHLQSSGDQKGHPYMAAHADKLGTSASGRSNSPWWKDAVVYQIYPASFKDSNGDGMGDLRGIIESLDYIKSVGADTIWVSPIFESPQVDLGYDISDYEKIHAPYGTVEDVEDLIHSCHAKGLRILLDLVVNHTSDQHKWFIESRSSRTNEKADWYHWRDGKVGEDGKRAPPNNWRANFGGSAWEWDDVREQYYLHLFSPEMPDVNWSCLAAREAIYASAMRFWLDKGIDGFRIDTMTIYYKPLDFLDAPISEPDSRWQPGWRQYRNNPAVFEIHSDMYSKVWSHYGDLLLVGEYGNTSDTSLALKYCSASANRVGMGFQFESACLGYEMCRFKVDEWDLPAFKRPFAKWQQFIEGTDGWTSAFAENHDLGRSVSRFGCDNPSFRQASAKMLATLQVTCTGTLFIYQGQEIGMTNIPSTWPIEEFKDINTQRYWAELVNSSASEAELVEARRAVGLVARDHSRTPMQWSAESHGGFTTPNANPWMRVNDNYVDINVEAQSKQPNSVLGFWKLLLDVRRDYVKVFAHGTFRYIDVENKQTITYVKEYDGEQALVVCNFTASEQDWEIPEELTSLKLAVCTEVKTVAGILQPFEARIYL</sequence>
<dbReference type="GO" id="GO:0033934">
    <property type="term" value="F:glucan 1,4-alpha-maltotriohydrolase activity"/>
    <property type="evidence" value="ECO:0007669"/>
    <property type="project" value="TreeGrafter"/>
</dbReference>
<comment type="caution">
    <text evidence="6">The sequence shown here is derived from an EMBL/GenBank/DDBJ whole genome shotgun (WGS) entry which is preliminary data.</text>
</comment>
<dbReference type="InterPro" id="IPR045857">
    <property type="entry name" value="O16G_dom_2"/>
</dbReference>
<evidence type="ECO:0000256" key="1">
    <source>
        <dbReference type="ARBA" id="ARBA00008061"/>
    </source>
</evidence>
<dbReference type="GO" id="GO:0004575">
    <property type="term" value="F:sucrose alpha-glucosidase activity"/>
    <property type="evidence" value="ECO:0007669"/>
    <property type="project" value="TreeGrafter"/>
</dbReference>
<protein>
    <submittedName>
        <fullName evidence="6">Alpha amylase</fullName>
    </submittedName>
</protein>
<dbReference type="SUPFAM" id="SSF51011">
    <property type="entry name" value="Glycosyl hydrolase domain"/>
    <property type="match status" value="1"/>
</dbReference>
<dbReference type="STRING" id="71784.A0A1Y2B131"/>
<dbReference type="FunFam" id="3.20.20.80:FF:000087">
    <property type="entry name" value="Oligo-1,6-glucosidase IMA1"/>
    <property type="match status" value="1"/>
</dbReference>
<dbReference type="OrthoDB" id="1740265at2759"/>
<organism evidence="6 7">
    <name type="scientific">Naematelia encephala</name>
    <dbReference type="NCBI Taxonomy" id="71784"/>
    <lineage>
        <taxon>Eukaryota</taxon>
        <taxon>Fungi</taxon>
        <taxon>Dikarya</taxon>
        <taxon>Basidiomycota</taxon>
        <taxon>Agaricomycotina</taxon>
        <taxon>Tremellomycetes</taxon>
        <taxon>Tremellales</taxon>
        <taxon>Naemateliaceae</taxon>
        <taxon>Naematelia</taxon>
    </lineage>
</organism>
<comment type="similarity">
    <text evidence="1">Belongs to the glycosyl hydrolase 13 family.</text>
</comment>
<dbReference type="Pfam" id="PF00128">
    <property type="entry name" value="Alpha-amylase"/>
    <property type="match status" value="1"/>
</dbReference>
<evidence type="ECO:0000256" key="3">
    <source>
        <dbReference type="ARBA" id="ARBA00023295"/>
    </source>
</evidence>
<dbReference type="GO" id="GO:0000025">
    <property type="term" value="P:maltose catabolic process"/>
    <property type="evidence" value="ECO:0007669"/>
    <property type="project" value="TreeGrafter"/>
</dbReference>
<dbReference type="GO" id="GO:0004556">
    <property type="term" value="F:alpha-amylase activity"/>
    <property type="evidence" value="ECO:0007669"/>
    <property type="project" value="TreeGrafter"/>
</dbReference>
<dbReference type="InterPro" id="IPR017853">
    <property type="entry name" value="GH"/>
</dbReference>
<dbReference type="Gene3D" id="3.20.20.80">
    <property type="entry name" value="Glycosidases"/>
    <property type="match status" value="1"/>
</dbReference>
<evidence type="ECO:0000259" key="5">
    <source>
        <dbReference type="SMART" id="SM00642"/>
    </source>
</evidence>
<reference evidence="6 7" key="1">
    <citation type="submission" date="2016-07" db="EMBL/GenBank/DDBJ databases">
        <title>Pervasive Adenine N6-methylation of Active Genes in Fungi.</title>
        <authorList>
            <consortium name="DOE Joint Genome Institute"/>
            <person name="Mondo S.J."/>
            <person name="Dannebaum R.O."/>
            <person name="Kuo R.C."/>
            <person name="Labutti K."/>
            <person name="Haridas S."/>
            <person name="Kuo A."/>
            <person name="Salamov A."/>
            <person name="Ahrendt S.R."/>
            <person name="Lipzen A."/>
            <person name="Sullivan W."/>
            <person name="Andreopoulos W.B."/>
            <person name="Clum A."/>
            <person name="Lindquist E."/>
            <person name="Daum C."/>
            <person name="Ramamoorthy G.K."/>
            <person name="Gryganskyi A."/>
            <person name="Culley D."/>
            <person name="Magnuson J.K."/>
            <person name="James T.Y."/>
            <person name="O'Malley M.A."/>
            <person name="Stajich J.E."/>
            <person name="Spatafora J.W."/>
            <person name="Visel A."/>
            <person name="Grigoriev I.V."/>
        </authorList>
    </citation>
    <scope>NUCLEOTIDE SEQUENCE [LARGE SCALE GENOMIC DNA]</scope>
    <source>
        <strain evidence="6 7">68-887.2</strain>
    </source>
</reference>
<proteinExistence type="inferred from homology"/>
<evidence type="ECO:0000256" key="2">
    <source>
        <dbReference type="ARBA" id="ARBA00022801"/>
    </source>
</evidence>
<dbReference type="InParanoid" id="A0A1Y2B131"/>
<keyword evidence="2" id="KW-0378">Hydrolase</keyword>
<keyword evidence="7" id="KW-1185">Reference proteome</keyword>
<feature type="domain" description="Glycosyl hydrolase family 13 catalytic" evidence="5">
    <location>
        <begin position="52"/>
        <end position="460"/>
    </location>
</feature>
<dbReference type="InterPro" id="IPR013780">
    <property type="entry name" value="Glyco_hydro_b"/>
</dbReference>
<dbReference type="CDD" id="cd11333">
    <property type="entry name" value="AmyAc_SI_OligoGlu_DGase"/>
    <property type="match status" value="1"/>
</dbReference>
<dbReference type="AlphaFoldDB" id="A0A1Y2B131"/>
<dbReference type="PANTHER" id="PTHR10357">
    <property type="entry name" value="ALPHA-AMYLASE FAMILY MEMBER"/>
    <property type="match status" value="1"/>
</dbReference>
<dbReference type="GO" id="GO:0005987">
    <property type="term" value="P:sucrose catabolic process"/>
    <property type="evidence" value="ECO:0007669"/>
    <property type="project" value="TreeGrafter"/>
</dbReference>
<name>A0A1Y2B131_9TREE</name>
<dbReference type="SUPFAM" id="SSF51445">
    <property type="entry name" value="(Trans)glycosidases"/>
    <property type="match status" value="1"/>
</dbReference>
<dbReference type="SMART" id="SM00642">
    <property type="entry name" value="Aamy"/>
    <property type="match status" value="1"/>
</dbReference>
<dbReference type="Gene3D" id="2.60.40.1180">
    <property type="entry name" value="Golgi alpha-mannosidase II"/>
    <property type="match status" value="1"/>
</dbReference>
<dbReference type="GO" id="GO:0004574">
    <property type="term" value="F:oligo-1,6-glucosidase activity"/>
    <property type="evidence" value="ECO:0007669"/>
    <property type="project" value="TreeGrafter"/>
</dbReference>
<dbReference type="FunFam" id="3.90.400.10:FF:000002">
    <property type="entry name" value="Sucrose isomerase"/>
    <property type="match status" value="1"/>
</dbReference>
<dbReference type="EMBL" id="MCFC01000033">
    <property type="protein sequence ID" value="ORY28197.1"/>
    <property type="molecule type" value="Genomic_DNA"/>
</dbReference>